<dbReference type="EMBL" id="UINC01058563">
    <property type="protein sequence ID" value="SVB80972.1"/>
    <property type="molecule type" value="Genomic_DNA"/>
</dbReference>
<feature type="region of interest" description="Disordered" evidence="1">
    <location>
        <begin position="15"/>
        <end position="34"/>
    </location>
</feature>
<organism evidence="2">
    <name type="scientific">marine metagenome</name>
    <dbReference type="NCBI Taxonomy" id="408172"/>
    <lineage>
        <taxon>unclassified sequences</taxon>
        <taxon>metagenomes</taxon>
        <taxon>ecological metagenomes</taxon>
    </lineage>
</organism>
<sequence length="52" mass="6049">MGWEIVTRFIHIWGGRRESNPRSPGPQPGVLTTLPRPPRKRILTFILLKDQE</sequence>
<accession>A0A382H1C5</accession>
<evidence type="ECO:0000256" key="1">
    <source>
        <dbReference type="SAM" id="MobiDB-lite"/>
    </source>
</evidence>
<reference evidence="2" key="1">
    <citation type="submission" date="2018-05" db="EMBL/GenBank/DDBJ databases">
        <authorList>
            <person name="Lanie J.A."/>
            <person name="Ng W.-L."/>
            <person name="Kazmierczak K.M."/>
            <person name="Andrzejewski T.M."/>
            <person name="Davidsen T.M."/>
            <person name="Wayne K.J."/>
            <person name="Tettelin H."/>
            <person name="Glass J.I."/>
            <person name="Rusch D."/>
            <person name="Podicherti R."/>
            <person name="Tsui H.-C.T."/>
            <person name="Winkler M.E."/>
        </authorList>
    </citation>
    <scope>NUCLEOTIDE SEQUENCE</scope>
</reference>
<proteinExistence type="predicted"/>
<gene>
    <name evidence="2" type="ORF">METZ01_LOCUS233826</name>
</gene>
<protein>
    <submittedName>
        <fullName evidence="2">Uncharacterized protein</fullName>
    </submittedName>
</protein>
<name>A0A382H1C5_9ZZZZ</name>
<dbReference type="AlphaFoldDB" id="A0A382H1C5"/>
<evidence type="ECO:0000313" key="2">
    <source>
        <dbReference type="EMBL" id="SVB80972.1"/>
    </source>
</evidence>